<comment type="similarity">
    <text evidence="1">Belongs to the sigma-70 factor family. ECF subfamily.</text>
</comment>
<dbReference type="PANTHER" id="PTHR43133:SF51">
    <property type="entry name" value="RNA POLYMERASE SIGMA FACTOR"/>
    <property type="match status" value="1"/>
</dbReference>
<evidence type="ECO:0000256" key="3">
    <source>
        <dbReference type="ARBA" id="ARBA00023082"/>
    </source>
</evidence>
<dbReference type="Gene3D" id="1.10.1740.10">
    <property type="match status" value="1"/>
</dbReference>
<gene>
    <name evidence="7" type="ORF">EFY79_19835</name>
</gene>
<evidence type="ECO:0000256" key="2">
    <source>
        <dbReference type="ARBA" id="ARBA00023015"/>
    </source>
</evidence>
<dbReference type="Pfam" id="PF08281">
    <property type="entry name" value="Sigma70_r4_2"/>
    <property type="match status" value="1"/>
</dbReference>
<comment type="caution">
    <text evidence="7">The sequence shown here is derived from an EMBL/GenBank/DDBJ whole genome shotgun (WGS) entry which is preliminary data.</text>
</comment>
<dbReference type="InterPro" id="IPR007627">
    <property type="entry name" value="RNA_pol_sigma70_r2"/>
</dbReference>
<sequence length="225" mass="26767">MLDTQFEKYADVEIISRINEGEIKLFEILIRRYDPFLYKIGRSYRYNHEDTQDLMQDAYINAYCNLKKFENRSSFKTWLTRIMLNACYQKSHKSSFKNEIRDDNFQNEKADVLFEQSYNNEKIAMNKELGRVIENAVHKIPEDYRIVFTLRELNGLNVAETAEALDISEGNVKVRLNRAKGMLQKEIKKMYSPGEIFEFNLIYCDTMVNRVMVKIYELIKSENEN</sequence>
<dbReference type="GO" id="GO:0006352">
    <property type="term" value="P:DNA-templated transcription initiation"/>
    <property type="evidence" value="ECO:0007669"/>
    <property type="project" value="InterPro"/>
</dbReference>
<keyword evidence="3" id="KW-0731">Sigma factor</keyword>
<evidence type="ECO:0000259" key="5">
    <source>
        <dbReference type="Pfam" id="PF04542"/>
    </source>
</evidence>
<dbReference type="RefSeq" id="WP_123122502.1">
    <property type="nucleotide sequence ID" value="NZ_RJJR01000024.1"/>
</dbReference>
<keyword evidence="2" id="KW-0805">Transcription regulation</keyword>
<evidence type="ECO:0000313" key="7">
    <source>
        <dbReference type="EMBL" id="RNI32750.1"/>
    </source>
</evidence>
<dbReference type="SUPFAM" id="SSF88946">
    <property type="entry name" value="Sigma2 domain of RNA polymerase sigma factors"/>
    <property type="match status" value="1"/>
</dbReference>
<dbReference type="Pfam" id="PF04542">
    <property type="entry name" value="Sigma70_r2"/>
    <property type="match status" value="1"/>
</dbReference>
<evidence type="ECO:0000259" key="6">
    <source>
        <dbReference type="Pfam" id="PF08281"/>
    </source>
</evidence>
<dbReference type="OrthoDB" id="1027298at2"/>
<dbReference type="GO" id="GO:0003677">
    <property type="term" value="F:DNA binding"/>
    <property type="evidence" value="ECO:0007669"/>
    <property type="project" value="InterPro"/>
</dbReference>
<dbReference type="InterPro" id="IPR036388">
    <property type="entry name" value="WH-like_DNA-bd_sf"/>
</dbReference>
<dbReference type="InterPro" id="IPR014284">
    <property type="entry name" value="RNA_pol_sigma-70_dom"/>
</dbReference>
<keyword evidence="4" id="KW-0804">Transcription</keyword>
<dbReference type="Gene3D" id="1.10.10.10">
    <property type="entry name" value="Winged helix-like DNA-binding domain superfamily/Winged helix DNA-binding domain"/>
    <property type="match status" value="1"/>
</dbReference>
<dbReference type="InterPro" id="IPR013325">
    <property type="entry name" value="RNA_pol_sigma_r2"/>
</dbReference>
<dbReference type="Proteomes" id="UP000267223">
    <property type="component" value="Unassembled WGS sequence"/>
</dbReference>
<proteinExistence type="inferred from homology"/>
<reference evidence="7 8" key="1">
    <citation type="submission" date="2018-11" db="EMBL/GenBank/DDBJ databases">
        <title>Draft genome sequence of Ferruginibacter sp. BO-59.</title>
        <authorList>
            <person name="Im W.T."/>
        </authorList>
    </citation>
    <scope>NUCLEOTIDE SEQUENCE [LARGE SCALE GENOMIC DNA]</scope>
    <source>
        <strain evidence="7 8">BO-59</strain>
    </source>
</reference>
<accession>A0A3M9N4N3</accession>
<dbReference type="AlphaFoldDB" id="A0A3M9N4N3"/>
<organism evidence="7 8">
    <name type="scientific">Hanamia caeni</name>
    <dbReference type="NCBI Taxonomy" id="2294116"/>
    <lineage>
        <taxon>Bacteria</taxon>
        <taxon>Pseudomonadati</taxon>
        <taxon>Bacteroidota</taxon>
        <taxon>Chitinophagia</taxon>
        <taxon>Chitinophagales</taxon>
        <taxon>Chitinophagaceae</taxon>
        <taxon>Hanamia</taxon>
    </lineage>
</organism>
<dbReference type="GO" id="GO:0016987">
    <property type="term" value="F:sigma factor activity"/>
    <property type="evidence" value="ECO:0007669"/>
    <property type="project" value="UniProtKB-KW"/>
</dbReference>
<dbReference type="NCBIfam" id="TIGR02937">
    <property type="entry name" value="sigma70-ECF"/>
    <property type="match status" value="1"/>
</dbReference>
<dbReference type="InterPro" id="IPR039425">
    <property type="entry name" value="RNA_pol_sigma-70-like"/>
</dbReference>
<protein>
    <submittedName>
        <fullName evidence="7">Sigma-70 family RNA polymerase sigma factor</fullName>
    </submittedName>
</protein>
<dbReference type="PANTHER" id="PTHR43133">
    <property type="entry name" value="RNA POLYMERASE ECF-TYPE SIGMA FACTO"/>
    <property type="match status" value="1"/>
</dbReference>
<dbReference type="EMBL" id="RJJR01000024">
    <property type="protein sequence ID" value="RNI32750.1"/>
    <property type="molecule type" value="Genomic_DNA"/>
</dbReference>
<dbReference type="InterPro" id="IPR013324">
    <property type="entry name" value="RNA_pol_sigma_r3/r4-like"/>
</dbReference>
<dbReference type="SUPFAM" id="SSF88659">
    <property type="entry name" value="Sigma3 and sigma4 domains of RNA polymerase sigma factors"/>
    <property type="match status" value="1"/>
</dbReference>
<evidence type="ECO:0000313" key="8">
    <source>
        <dbReference type="Proteomes" id="UP000267223"/>
    </source>
</evidence>
<dbReference type="InterPro" id="IPR013249">
    <property type="entry name" value="RNA_pol_sigma70_r4_t2"/>
</dbReference>
<dbReference type="CDD" id="cd06171">
    <property type="entry name" value="Sigma70_r4"/>
    <property type="match status" value="1"/>
</dbReference>
<name>A0A3M9N4N3_9BACT</name>
<feature type="domain" description="RNA polymerase sigma-70 region 2" evidence="5">
    <location>
        <begin position="29"/>
        <end position="89"/>
    </location>
</feature>
<evidence type="ECO:0000256" key="1">
    <source>
        <dbReference type="ARBA" id="ARBA00010641"/>
    </source>
</evidence>
<keyword evidence="8" id="KW-1185">Reference proteome</keyword>
<evidence type="ECO:0000256" key="4">
    <source>
        <dbReference type="ARBA" id="ARBA00023163"/>
    </source>
</evidence>
<feature type="domain" description="RNA polymerase sigma factor 70 region 4 type 2" evidence="6">
    <location>
        <begin position="133"/>
        <end position="181"/>
    </location>
</feature>